<evidence type="ECO:0000313" key="3">
    <source>
        <dbReference type="Proteomes" id="UP000000496"/>
    </source>
</evidence>
<name>F8L873_SIMNZ</name>
<evidence type="ECO:0000256" key="1">
    <source>
        <dbReference type="SAM" id="MobiDB-lite"/>
    </source>
</evidence>
<feature type="compositionally biased region" description="Low complexity" evidence="1">
    <location>
        <begin position="144"/>
        <end position="155"/>
    </location>
</feature>
<dbReference type="EMBL" id="FR872582">
    <property type="protein sequence ID" value="CCB88990.1"/>
    <property type="molecule type" value="Genomic_DNA"/>
</dbReference>
<protein>
    <submittedName>
        <fullName evidence="2">Uncharacterized protein</fullName>
    </submittedName>
</protein>
<accession>F8L873</accession>
<gene>
    <name evidence="2" type="ordered locus">SNE_A11130</name>
</gene>
<evidence type="ECO:0000313" key="2">
    <source>
        <dbReference type="EMBL" id="CCB88990.1"/>
    </source>
</evidence>
<dbReference type="Proteomes" id="UP000000496">
    <property type="component" value="Chromosome gsn.131"/>
</dbReference>
<keyword evidence="3" id="KW-1185">Reference proteome</keyword>
<dbReference type="KEGG" id="sng:SNE_A11130"/>
<organism evidence="2 3">
    <name type="scientific">Simkania negevensis (strain ATCC VR-1471 / DSM 27360 / Z)</name>
    <dbReference type="NCBI Taxonomy" id="331113"/>
    <lineage>
        <taxon>Bacteria</taxon>
        <taxon>Pseudomonadati</taxon>
        <taxon>Chlamydiota</taxon>
        <taxon>Chlamydiia</taxon>
        <taxon>Parachlamydiales</taxon>
        <taxon>Simkaniaceae</taxon>
        <taxon>Simkania</taxon>
    </lineage>
</organism>
<feature type="region of interest" description="Disordered" evidence="1">
    <location>
        <begin position="126"/>
        <end position="158"/>
    </location>
</feature>
<reference evidence="2 3" key="2">
    <citation type="journal article" date="2011" name="Mol. Biol. Evol.">
        <title>Unity in variety--the pan-genome of the Chlamydiae.</title>
        <authorList>
            <person name="Collingro A."/>
            <person name="Tischler P."/>
            <person name="Weinmaier T."/>
            <person name="Penz T."/>
            <person name="Heinz E."/>
            <person name="Brunham R.C."/>
            <person name="Read T.D."/>
            <person name="Bavoil P.M."/>
            <person name="Sachse K."/>
            <person name="Kahane S."/>
            <person name="Friedman M.G."/>
            <person name="Rattei T."/>
            <person name="Myers G.S."/>
            <person name="Horn M."/>
        </authorList>
    </citation>
    <scope>NUCLEOTIDE SEQUENCE [LARGE SCALE GENOMIC DNA]</scope>
    <source>
        <strain evidence="3">ATCC VR-1471 / Z</strain>
    </source>
</reference>
<dbReference type="AlphaFoldDB" id="F8L873"/>
<reference key="1">
    <citation type="journal article" date="2011" name="Mol. Biol. Evol.">
        <title>Unity in variety -- the pan-genome of the Chlamydiae.</title>
        <authorList>
            <person name="Collingro A."/>
            <person name="Tischler P."/>
            <person name="Weinmaier T."/>
            <person name="Penz T."/>
            <person name="Heinz E."/>
            <person name="Brunham R.C."/>
            <person name="Read T.D."/>
            <person name="Bavoil P.M."/>
            <person name="Sachse K."/>
            <person name="Kahane S."/>
            <person name="Friedman M.G."/>
            <person name="Rattei T."/>
            <person name="Myers G.S.A."/>
            <person name="Horn M."/>
        </authorList>
    </citation>
    <scope>NUCLEOTIDE SEQUENCE</scope>
    <source>
        <strain>Z</strain>
    </source>
</reference>
<dbReference type="HOGENOM" id="CLU_483035_0_0_0"/>
<sequence>MIPWGWSSHKADPSDYVKIDHTENQMEQGQLTGHLEGQVKNGVDTEGRETPSLSDSLNAKAEVIKYPALSESDRSEVEARMKEVKSLYPEIPKFEAKPFKFDGPVSLVSSSSESDSEEFVLVGSSSDSTFKKPSLPSTGIPLPSSASKSSTGTSRTELETRAAEGKLVRWWGVFNRSFNGHSLVGYKEFWKAMEAFPFSHTATIFHRQDRSMEDHVQTHRAFNKAHGDYLKALEKPVKVLQSEVDGHSVEDQVKYFDKASQEITNVTWVKENKIRRGKVERDFKSTALLSMIDSIASRVISSPPEVLKVVSYIDNQLLPFARIREEREDSKDGVFAQPIQHHVDEKREIITLDIQAHRELNQYKMEKNRSTLSSPIAVQQYATGNAIYGMIMNRVLPELDKIAPKSREEFIQKVTENLAATTQLLNDALEGKRSIDANWKRDLRELSEGYDFLMWQNECLVPDERALRGSLSSHSLSSQVQGIVFEYKLMKTSEASLLLDPSNKIKRTLYLEKVKKVRQALPVLQGIVDTMGNKFDTVLKLNEALAFDPLSPDNPIPLIESDLS</sequence>
<proteinExistence type="predicted"/>